<dbReference type="EMBL" id="HAEE01006145">
    <property type="protein sequence ID" value="SBR26165.1"/>
    <property type="molecule type" value="Transcribed_RNA"/>
</dbReference>
<proteinExistence type="predicted"/>
<name>A0A1A8K192_NOTKU</name>
<feature type="non-terminal residue" evidence="2">
    <location>
        <position position="79"/>
    </location>
</feature>
<sequence>NGFSLPQHHILHAAAPDQETSTCKCHFCKRTRSLYKIMHFSLYFYIFCGHCATFSFVALSFSSHRTSGSNTSVLKCAKK</sequence>
<feature type="transmembrane region" description="Helical" evidence="1">
    <location>
        <begin position="42"/>
        <end position="61"/>
    </location>
</feature>
<organism evidence="2">
    <name type="scientific">Nothobranchius kuhntae</name>
    <name type="common">Beira killifish</name>
    <dbReference type="NCBI Taxonomy" id="321403"/>
    <lineage>
        <taxon>Eukaryota</taxon>
        <taxon>Metazoa</taxon>
        <taxon>Chordata</taxon>
        <taxon>Craniata</taxon>
        <taxon>Vertebrata</taxon>
        <taxon>Euteleostomi</taxon>
        <taxon>Actinopterygii</taxon>
        <taxon>Neopterygii</taxon>
        <taxon>Teleostei</taxon>
        <taxon>Neoteleostei</taxon>
        <taxon>Acanthomorphata</taxon>
        <taxon>Ovalentaria</taxon>
        <taxon>Atherinomorphae</taxon>
        <taxon>Cyprinodontiformes</taxon>
        <taxon>Nothobranchiidae</taxon>
        <taxon>Nothobranchius</taxon>
    </lineage>
</organism>
<evidence type="ECO:0000256" key="1">
    <source>
        <dbReference type="SAM" id="Phobius"/>
    </source>
</evidence>
<gene>
    <name evidence="2" type="primary">CABZ01053221.1</name>
</gene>
<keyword evidence="1" id="KW-0812">Transmembrane</keyword>
<keyword evidence="1" id="KW-0472">Membrane</keyword>
<feature type="non-terminal residue" evidence="2">
    <location>
        <position position="1"/>
    </location>
</feature>
<protein>
    <submittedName>
        <fullName evidence="2">Uncharacterized protein</fullName>
    </submittedName>
</protein>
<reference evidence="2" key="1">
    <citation type="submission" date="2016-05" db="EMBL/GenBank/DDBJ databases">
        <authorList>
            <person name="Lavstsen T."/>
            <person name="Jespersen J.S."/>
        </authorList>
    </citation>
    <scope>NUCLEOTIDE SEQUENCE</scope>
    <source>
        <tissue evidence="2">Brain</tissue>
    </source>
</reference>
<keyword evidence="1" id="KW-1133">Transmembrane helix</keyword>
<dbReference type="AlphaFoldDB" id="A0A1A8K192"/>
<reference evidence="2" key="2">
    <citation type="submission" date="2016-06" db="EMBL/GenBank/DDBJ databases">
        <title>The genome of a short-lived fish provides insights into sex chromosome evolution and the genetic control of aging.</title>
        <authorList>
            <person name="Reichwald K."/>
            <person name="Felder M."/>
            <person name="Petzold A."/>
            <person name="Koch P."/>
            <person name="Groth M."/>
            <person name="Platzer M."/>
        </authorList>
    </citation>
    <scope>NUCLEOTIDE SEQUENCE</scope>
    <source>
        <tissue evidence="2">Brain</tissue>
    </source>
</reference>
<accession>A0A1A8K192</accession>
<evidence type="ECO:0000313" key="2">
    <source>
        <dbReference type="EMBL" id="SBR26165.1"/>
    </source>
</evidence>